<dbReference type="EMBL" id="CM037154">
    <property type="protein sequence ID" value="KAH7861346.1"/>
    <property type="molecule type" value="Genomic_DNA"/>
</dbReference>
<name>A0ACB7Z7F6_9ERIC</name>
<comment type="caution">
    <text evidence="1">The sequence shown here is derived from an EMBL/GenBank/DDBJ whole genome shotgun (WGS) entry which is preliminary data.</text>
</comment>
<gene>
    <name evidence="1" type="ORF">Vadar_024902</name>
</gene>
<evidence type="ECO:0000313" key="1">
    <source>
        <dbReference type="EMBL" id="KAH7861346.1"/>
    </source>
</evidence>
<dbReference type="Proteomes" id="UP000828048">
    <property type="component" value="Chromosome 4"/>
</dbReference>
<organism evidence="1 2">
    <name type="scientific">Vaccinium darrowii</name>
    <dbReference type="NCBI Taxonomy" id="229202"/>
    <lineage>
        <taxon>Eukaryota</taxon>
        <taxon>Viridiplantae</taxon>
        <taxon>Streptophyta</taxon>
        <taxon>Embryophyta</taxon>
        <taxon>Tracheophyta</taxon>
        <taxon>Spermatophyta</taxon>
        <taxon>Magnoliopsida</taxon>
        <taxon>eudicotyledons</taxon>
        <taxon>Gunneridae</taxon>
        <taxon>Pentapetalae</taxon>
        <taxon>asterids</taxon>
        <taxon>Ericales</taxon>
        <taxon>Ericaceae</taxon>
        <taxon>Vaccinioideae</taxon>
        <taxon>Vaccinieae</taxon>
        <taxon>Vaccinium</taxon>
    </lineage>
</organism>
<keyword evidence="2" id="KW-1185">Reference proteome</keyword>
<proteinExistence type="predicted"/>
<protein>
    <submittedName>
        <fullName evidence="1">Uncharacterized protein</fullName>
    </submittedName>
</protein>
<evidence type="ECO:0000313" key="2">
    <source>
        <dbReference type="Proteomes" id="UP000828048"/>
    </source>
</evidence>
<reference evidence="1 2" key="1">
    <citation type="journal article" date="2021" name="Hortic Res">
        <title>High-quality reference genome and annotation aids understanding of berry development for evergreen blueberry (Vaccinium darrowii).</title>
        <authorList>
            <person name="Yu J."/>
            <person name="Hulse-Kemp A.M."/>
            <person name="Babiker E."/>
            <person name="Staton M."/>
        </authorList>
    </citation>
    <scope>NUCLEOTIDE SEQUENCE [LARGE SCALE GENOMIC DNA]</scope>
    <source>
        <strain evidence="2">cv. NJ 8807/NJ 8810</strain>
        <tissue evidence="1">Young leaf</tissue>
    </source>
</reference>
<sequence length="846" mass="92348">MSEDGKSSNKSNTLEGLRVDDPFYISPSDSPSAVLISPPLNDDNYGSWSNAPQIYQLKQSISALKQEDLSVSAYFTKLKSLWDELNSLQTFPPCTCGSGKLFSERLQQDRAMEFLQDAAALNSTARSRNNNSNRLMDGRNNHNTNGGNCPHTGSGNRSYASEGHSLYSGGGSHSHLDGGNRPYNAGGNNSSGGGHKSYSGGRNNSNRKVKYHCEHCDTDGHTKERCYKIIGYPPKRSEFSNFSAKSENKTIPAVVTQEQYDNLLAMLSSGKINHSSNLAGIFPFRDIPPSPVPSPTNISLPTHAHDPLDFPPTDPTPTIHTPSENTTISSDNPIEPTASELIPSEEVQVQAPTIPALPTTARPSRNRRPPSHLADYHCSSATHGFSPLRSDFSSKASSHSISKPNQKPTTKNKTMSNFSKDRHVAVLPFPFSTHAAPILSIIRRFASAAPDVTFSFFSIPQSIQTLFPSENPDSNIKPYVVSDGVPEGYVFSGKHHEDINLFLAGGKESLKAGMKAAEAEIGRRIDCVVADAFLWFTEELAEEMGGTVGMHDIAGRENEIVKFVPGFSEVRLGDLPSGVVYGNLESPFSMMLYNMGQVLHKATAVAINSFEELEPEHNKVLESKFKKLLNCGPFNSISPPPPPSSNLDKYGCVPWLDQHKTRSVAYIGFGSVATPPPVEIVALAEALEASGTPFLWSFRDNFKRHLPEGFLKRTSELGKIVAWAPQVQVLAHSSIGVFINHCGWNSVLESIVAGVPIIGRPFFGDQQVDTWMVENVWKIGVRVEGGVFTKSGTMSALELVLSQEKGKELREQTGKYKEFALKAVGPKGRSTQNLNTLLELVRGYNI</sequence>
<accession>A0ACB7Z7F6</accession>